<dbReference type="AlphaFoldDB" id="A0A941AK13"/>
<dbReference type="Pfam" id="PF20257">
    <property type="entry name" value="SAM_HAT_C"/>
    <property type="match status" value="1"/>
</dbReference>
<comment type="caution">
    <text evidence="5">The sequence shown here is derived from an EMBL/GenBank/DDBJ whole genome shotgun (WGS) entry which is preliminary data.</text>
</comment>
<feature type="domain" description="S-adenosyl-l-methionine hydroxide adenosyltransferase N-terminal" evidence="3">
    <location>
        <begin position="9"/>
        <end position="154"/>
    </location>
</feature>
<evidence type="ECO:0000313" key="6">
    <source>
        <dbReference type="Proteomes" id="UP000674234"/>
    </source>
</evidence>
<protein>
    <submittedName>
        <fullName evidence="5">SAM-dependent chlorinase/fluorinase</fullName>
    </submittedName>
</protein>
<dbReference type="Pfam" id="PF01887">
    <property type="entry name" value="SAM_HAT_N"/>
    <property type="match status" value="1"/>
</dbReference>
<dbReference type="PIRSF" id="PIRSF006779">
    <property type="entry name" value="UCP006779"/>
    <property type="match status" value="1"/>
</dbReference>
<comment type="similarity">
    <text evidence="2">Belongs to the SAM hydrolase / SAM-dependent halogenase family.</text>
</comment>
<dbReference type="InterPro" id="IPR023228">
    <property type="entry name" value="SAM_OH_AdoTrfase_N_sf"/>
</dbReference>
<dbReference type="PANTHER" id="PTHR35092">
    <property type="entry name" value="CHLORINASE MJ1651"/>
    <property type="match status" value="1"/>
</dbReference>
<dbReference type="InterPro" id="IPR023227">
    <property type="entry name" value="SAM_OH_AdoTrfase_C_sf"/>
</dbReference>
<evidence type="ECO:0000259" key="4">
    <source>
        <dbReference type="Pfam" id="PF20257"/>
    </source>
</evidence>
<evidence type="ECO:0000313" key="5">
    <source>
        <dbReference type="EMBL" id="MBP2705612.1"/>
    </source>
</evidence>
<sequence length="272" mass="27918">MSPGVTCVITLLTDYGLEDGFVAACHGVILGIAPEARIIDVGHLVPAGDVRRGAAILAQTLPYLPAGVHLAVVDPVVGGIRRGVVVQAGGRTFVGPDNGVLSWAVHQAGGAEAAYEIANRDLCLESISPTFLGRDVYAPVAAHLLAGRPPAEVGAELPVDRLVALPAPTCRLRDGTAEGEVLSIDHAGNVQLSITAADVAELGVRPGDTLAVWMGRRQLSIPYRETCTAVPPGDLVAFTDSAGLVAVAINAGDAAERLGLPPGAHVRLSPVR</sequence>
<gene>
    <name evidence="5" type="ORF">JOL79_17505</name>
</gene>
<organism evidence="5 6">
    <name type="scientific">Microbispora oryzae</name>
    <dbReference type="NCBI Taxonomy" id="2806554"/>
    <lineage>
        <taxon>Bacteria</taxon>
        <taxon>Bacillati</taxon>
        <taxon>Actinomycetota</taxon>
        <taxon>Actinomycetes</taxon>
        <taxon>Streptosporangiales</taxon>
        <taxon>Streptosporangiaceae</taxon>
        <taxon>Microbispora</taxon>
    </lineage>
</organism>
<dbReference type="Gene3D" id="3.40.50.10790">
    <property type="entry name" value="S-adenosyl-l-methionine hydroxide adenosyltransferase, N-terminal"/>
    <property type="match status" value="1"/>
</dbReference>
<dbReference type="InterPro" id="IPR002747">
    <property type="entry name" value="SAM_OH_AdoTrfase"/>
</dbReference>
<evidence type="ECO:0000256" key="1">
    <source>
        <dbReference type="ARBA" id="ARBA00022691"/>
    </source>
</evidence>
<dbReference type="InterPro" id="IPR046470">
    <property type="entry name" value="SAM_HAT_C"/>
</dbReference>
<dbReference type="SUPFAM" id="SSF101852">
    <property type="entry name" value="Bacterial fluorinating enzyme, C-terminal domain"/>
    <property type="match status" value="1"/>
</dbReference>
<dbReference type="SUPFAM" id="SSF102522">
    <property type="entry name" value="Bacterial fluorinating enzyme, N-terminal domain"/>
    <property type="match status" value="1"/>
</dbReference>
<keyword evidence="1" id="KW-0949">S-adenosyl-L-methionine</keyword>
<reference evidence="5" key="1">
    <citation type="submission" date="2021-02" db="EMBL/GenBank/DDBJ databases">
        <title>Draft genome sequence of Microbispora sp. RL4-1S isolated from rice leaves in Thailand.</title>
        <authorList>
            <person name="Muangham S."/>
            <person name="Duangmal K."/>
        </authorList>
    </citation>
    <scope>NUCLEOTIDE SEQUENCE</scope>
    <source>
        <strain evidence="5">RL4-1S</strain>
    </source>
</reference>
<evidence type="ECO:0000256" key="2">
    <source>
        <dbReference type="ARBA" id="ARBA00024035"/>
    </source>
</evidence>
<proteinExistence type="inferred from homology"/>
<keyword evidence="6" id="KW-1185">Reference proteome</keyword>
<dbReference type="EMBL" id="JAFCNB010000008">
    <property type="protein sequence ID" value="MBP2705612.1"/>
    <property type="molecule type" value="Genomic_DNA"/>
</dbReference>
<dbReference type="PANTHER" id="PTHR35092:SF1">
    <property type="entry name" value="CHLORINASE MJ1651"/>
    <property type="match status" value="1"/>
</dbReference>
<evidence type="ECO:0000259" key="3">
    <source>
        <dbReference type="Pfam" id="PF01887"/>
    </source>
</evidence>
<name>A0A941AK13_9ACTN</name>
<dbReference type="Gene3D" id="2.40.30.90">
    <property type="entry name" value="Bacterial fluorinating enzyme like"/>
    <property type="match status" value="1"/>
</dbReference>
<dbReference type="InterPro" id="IPR046469">
    <property type="entry name" value="SAM_HAT_N"/>
</dbReference>
<feature type="domain" description="S-adenosyl-l-methionine hydroxide adenosyltransferase C-terminal" evidence="4">
    <location>
        <begin position="179"/>
        <end position="267"/>
    </location>
</feature>
<accession>A0A941AK13</accession>
<dbReference type="Proteomes" id="UP000674234">
    <property type="component" value="Unassembled WGS sequence"/>
</dbReference>